<accession>A0A1V2QYJ6</accession>
<evidence type="ECO:0000313" key="2">
    <source>
        <dbReference type="Proteomes" id="UP000189286"/>
    </source>
</evidence>
<evidence type="ECO:0000313" key="1">
    <source>
        <dbReference type="EMBL" id="ONK01523.1"/>
    </source>
</evidence>
<sequence length="59" mass="6791">MGRNSKAYRRSIIGRYVNMIMVLITIESQGDIDTIAVTGSNLLFFKENKYNVFEPVGRY</sequence>
<name>A0A1V2QYJ6_9GAMM</name>
<protein>
    <submittedName>
        <fullName evidence="1">Uncharacterized protein</fullName>
    </submittedName>
</protein>
<dbReference type="EMBL" id="MPUJ01000023">
    <property type="protein sequence ID" value="ONK01523.1"/>
    <property type="molecule type" value="Genomic_DNA"/>
</dbReference>
<dbReference type="AlphaFoldDB" id="A0A1V2QYJ6"/>
<proteinExistence type="predicted"/>
<dbReference type="Proteomes" id="UP000189286">
    <property type="component" value="Unassembled WGS sequence"/>
</dbReference>
<comment type="caution">
    <text evidence="1">The sequence shown here is derived from an EMBL/GenBank/DDBJ whole genome shotgun (WGS) entry which is preliminary data.</text>
</comment>
<gene>
    <name evidence="1" type="ORF">BSK71_20305</name>
</gene>
<organism evidence="1 2">
    <name type="scientific">Pectobacterium actinidiae</name>
    <dbReference type="NCBI Taxonomy" id="1507808"/>
    <lineage>
        <taxon>Bacteria</taxon>
        <taxon>Pseudomonadati</taxon>
        <taxon>Pseudomonadota</taxon>
        <taxon>Gammaproteobacteria</taxon>
        <taxon>Enterobacterales</taxon>
        <taxon>Pectobacteriaceae</taxon>
        <taxon>Pectobacterium</taxon>
    </lineage>
</organism>
<reference evidence="2" key="1">
    <citation type="submission" date="2016-11" db="EMBL/GenBank/DDBJ databases">
        <authorList>
            <person name="Panda P."/>
            <person name="Visnovsky S."/>
            <person name="Pitman A."/>
        </authorList>
    </citation>
    <scope>NUCLEOTIDE SEQUENCE [LARGE SCALE GENOMIC DNA]</scope>
    <source>
        <strain evidence="2">ICMP 9972</strain>
    </source>
</reference>